<proteinExistence type="inferred from homology"/>
<dbReference type="PANTHER" id="PTHR11532:SF73">
    <property type="entry name" value="CARBOXYPEPTIDASE D"/>
    <property type="match status" value="1"/>
</dbReference>
<name>A0A7J7JRH3_BUGNE</name>
<dbReference type="GO" id="GO:0005615">
    <property type="term" value="C:extracellular space"/>
    <property type="evidence" value="ECO:0007669"/>
    <property type="project" value="TreeGrafter"/>
</dbReference>
<comment type="caution">
    <text evidence="5">The sequence shown here is derived from an EMBL/GenBank/DDBJ whole genome shotgun (WGS) entry which is preliminary data.</text>
</comment>
<dbReference type="GO" id="GO:0016485">
    <property type="term" value="P:protein processing"/>
    <property type="evidence" value="ECO:0007669"/>
    <property type="project" value="TreeGrafter"/>
</dbReference>
<dbReference type="PANTHER" id="PTHR11532">
    <property type="entry name" value="PROTEASE M14 CARBOXYPEPTIDASE"/>
    <property type="match status" value="1"/>
</dbReference>
<feature type="domain" description="Peptidase M14" evidence="4">
    <location>
        <begin position="1"/>
        <end position="169"/>
    </location>
</feature>
<dbReference type="AlphaFoldDB" id="A0A7J7JRH3"/>
<dbReference type="SUPFAM" id="SSF53187">
    <property type="entry name" value="Zn-dependent exopeptidases"/>
    <property type="match status" value="1"/>
</dbReference>
<dbReference type="InterPro" id="IPR008969">
    <property type="entry name" value="CarboxyPept-like_regulatory"/>
</dbReference>
<dbReference type="Pfam" id="PF13620">
    <property type="entry name" value="CarboxypepD_reg"/>
    <property type="match status" value="1"/>
</dbReference>
<dbReference type="Gene3D" id="2.60.40.1120">
    <property type="entry name" value="Carboxypeptidase-like, regulatory domain"/>
    <property type="match status" value="1"/>
</dbReference>
<evidence type="ECO:0000256" key="3">
    <source>
        <dbReference type="PROSITE-ProRule" id="PRU01379"/>
    </source>
</evidence>
<evidence type="ECO:0000256" key="1">
    <source>
        <dbReference type="ARBA" id="ARBA00005988"/>
    </source>
</evidence>
<dbReference type="GO" id="GO:0004181">
    <property type="term" value="F:metallocarboxypeptidase activity"/>
    <property type="evidence" value="ECO:0007669"/>
    <property type="project" value="InterPro"/>
</dbReference>
<keyword evidence="2" id="KW-0325">Glycoprotein</keyword>
<dbReference type="InterPro" id="IPR050753">
    <property type="entry name" value="Peptidase_M14_domain"/>
</dbReference>
<evidence type="ECO:0000259" key="4">
    <source>
        <dbReference type="PROSITE" id="PS52035"/>
    </source>
</evidence>
<dbReference type="Gene3D" id="3.40.630.10">
    <property type="entry name" value="Zn peptidases"/>
    <property type="match status" value="1"/>
</dbReference>
<dbReference type="InterPro" id="IPR000834">
    <property type="entry name" value="Peptidase_M14"/>
</dbReference>
<dbReference type="Proteomes" id="UP000593567">
    <property type="component" value="Unassembled WGS sequence"/>
</dbReference>
<accession>A0A7J7JRH3</accession>
<evidence type="ECO:0000313" key="6">
    <source>
        <dbReference type="Proteomes" id="UP000593567"/>
    </source>
</evidence>
<gene>
    <name evidence="5" type="ORF">EB796_013683</name>
</gene>
<dbReference type="Pfam" id="PF00246">
    <property type="entry name" value="Peptidase_M14"/>
    <property type="match status" value="1"/>
</dbReference>
<dbReference type="CDD" id="cd11308">
    <property type="entry name" value="Peptidase_M14NE-CP-C_like"/>
    <property type="match status" value="1"/>
</dbReference>
<reference evidence="5" key="1">
    <citation type="submission" date="2020-06" db="EMBL/GenBank/DDBJ databases">
        <title>Draft genome of Bugula neritina, a colonial animal packing powerful symbionts and potential medicines.</title>
        <authorList>
            <person name="Rayko M."/>
        </authorList>
    </citation>
    <scope>NUCLEOTIDE SEQUENCE [LARGE SCALE GENOMIC DNA]</scope>
    <source>
        <strain evidence="5">Kwan_BN1</strain>
    </source>
</reference>
<protein>
    <submittedName>
        <fullName evidence="5">CPD</fullName>
    </submittedName>
</protein>
<evidence type="ECO:0000256" key="2">
    <source>
        <dbReference type="ARBA" id="ARBA00023180"/>
    </source>
</evidence>
<comment type="similarity">
    <text evidence="1 3">Belongs to the peptidase M14 family.</text>
</comment>
<feature type="active site" description="Proton donor/acceptor" evidence="3">
    <location>
        <position position="139"/>
    </location>
</feature>
<sequence>MLTMLTSTGISQTCTLPELTPYNQRQSWSSSGASLTLLSCQPTSMVVSSLVANYPYDGIHSLRRKRSIYSRSPDDISFRYLAEAFSWGHNTMHKGAPCPSMSTERFHDGITNGAHWYPLNGGMQDWNYFYTNDLELTIEQGCVKYPLTADLKKYWDDNKYAYLTYICQVHKGVAGFVLDDETGSGIPSAKISVRGINHTISAAQAGDYWRILAPGSYDIIASAPGYKSAEHHVTVTDGEAVKLDFRLSSSVLETWSTAKDYSLKLNIETKDILSKDISGALEDIVSSSITAKHLIIPVAEDSEGIDILSYSSLKSQQQQINIALIGGLRANENIGRNVLVRLARHLSQG</sequence>
<dbReference type="OrthoDB" id="10249045at2759"/>
<dbReference type="GO" id="GO:0008270">
    <property type="term" value="F:zinc ion binding"/>
    <property type="evidence" value="ECO:0007669"/>
    <property type="project" value="InterPro"/>
</dbReference>
<evidence type="ECO:0000313" key="5">
    <source>
        <dbReference type="EMBL" id="KAF6028036.1"/>
    </source>
</evidence>
<dbReference type="SUPFAM" id="SSF49464">
    <property type="entry name" value="Carboxypeptidase regulatory domain-like"/>
    <property type="match status" value="1"/>
</dbReference>
<dbReference type="PROSITE" id="PS52035">
    <property type="entry name" value="PEPTIDASE_M14"/>
    <property type="match status" value="1"/>
</dbReference>
<dbReference type="EMBL" id="VXIV02001997">
    <property type="protein sequence ID" value="KAF6028036.1"/>
    <property type="molecule type" value="Genomic_DNA"/>
</dbReference>
<dbReference type="GO" id="GO:0006518">
    <property type="term" value="P:peptide metabolic process"/>
    <property type="evidence" value="ECO:0007669"/>
    <property type="project" value="TreeGrafter"/>
</dbReference>
<organism evidence="5 6">
    <name type="scientific">Bugula neritina</name>
    <name type="common">Brown bryozoan</name>
    <name type="synonym">Sertularia neritina</name>
    <dbReference type="NCBI Taxonomy" id="10212"/>
    <lineage>
        <taxon>Eukaryota</taxon>
        <taxon>Metazoa</taxon>
        <taxon>Spiralia</taxon>
        <taxon>Lophotrochozoa</taxon>
        <taxon>Bryozoa</taxon>
        <taxon>Gymnolaemata</taxon>
        <taxon>Cheilostomatida</taxon>
        <taxon>Flustrina</taxon>
        <taxon>Buguloidea</taxon>
        <taxon>Bugulidae</taxon>
        <taxon>Bugula</taxon>
    </lineage>
</organism>
<dbReference type="SMART" id="SM00631">
    <property type="entry name" value="Zn_pept"/>
    <property type="match status" value="1"/>
</dbReference>
<keyword evidence="6" id="KW-1185">Reference proteome</keyword>